<organism evidence="2 3">
    <name type="scientific">Mytilus coruscus</name>
    <name type="common">Sea mussel</name>
    <dbReference type="NCBI Taxonomy" id="42192"/>
    <lineage>
        <taxon>Eukaryota</taxon>
        <taxon>Metazoa</taxon>
        <taxon>Spiralia</taxon>
        <taxon>Lophotrochozoa</taxon>
        <taxon>Mollusca</taxon>
        <taxon>Bivalvia</taxon>
        <taxon>Autobranchia</taxon>
        <taxon>Pteriomorphia</taxon>
        <taxon>Mytilida</taxon>
        <taxon>Mytiloidea</taxon>
        <taxon>Mytilidae</taxon>
        <taxon>Mytilinae</taxon>
        <taxon>Mytilus</taxon>
    </lineage>
</organism>
<accession>A0A6J8BW68</accession>
<protein>
    <recommendedName>
        <fullName evidence="4">Endonuclease/exonuclease/phosphatase domain-containing protein</fullName>
    </recommendedName>
</protein>
<keyword evidence="3" id="KW-1185">Reference proteome</keyword>
<reference evidence="2 3" key="1">
    <citation type="submission" date="2020-06" db="EMBL/GenBank/DDBJ databases">
        <authorList>
            <person name="Li R."/>
            <person name="Bekaert M."/>
        </authorList>
    </citation>
    <scope>NUCLEOTIDE SEQUENCE [LARGE SCALE GENOMIC DNA]</scope>
    <source>
        <strain evidence="3">wild</strain>
    </source>
</reference>
<dbReference type="OrthoDB" id="5982747at2759"/>
<dbReference type="Proteomes" id="UP000507470">
    <property type="component" value="Unassembled WGS sequence"/>
</dbReference>
<gene>
    <name evidence="2" type="ORF">MCOR_23522</name>
</gene>
<evidence type="ECO:0008006" key="4">
    <source>
        <dbReference type="Google" id="ProtNLM"/>
    </source>
</evidence>
<dbReference type="EMBL" id="CACVKT020004142">
    <property type="protein sequence ID" value="CAC5388243.1"/>
    <property type="molecule type" value="Genomic_DNA"/>
</dbReference>
<evidence type="ECO:0000256" key="1">
    <source>
        <dbReference type="SAM" id="MobiDB-lite"/>
    </source>
</evidence>
<evidence type="ECO:0000313" key="2">
    <source>
        <dbReference type="EMBL" id="CAC5388243.1"/>
    </source>
</evidence>
<evidence type="ECO:0000313" key="3">
    <source>
        <dbReference type="Proteomes" id="UP000507470"/>
    </source>
</evidence>
<sequence length="296" mass="33835">MSLKVHNSRDGSTEFQQVETHSQNKRSEDRSKTNTHSNKTQVTIIGISNTNGIECQKLSSRYRTDKILAYTIAATQTEIQKLTTVPELLMLHSITNDIKTFTLTEFYFAPKNTTNVIEILEKDIIEIYSQKGDILLTGDLNARTGLEPDYIVDDTNTYIPISFDNYDTDFDMEKRVSQDIVIDTRDLLDNLQSNNPKEYWSLVNSLREEQMEKPKNSIEADTWLKYFSNVSSIPSSISDKVKQIEEKLKLLETKTEYSSTLNNDITSSELQKVTSKLKSGKSLDRLSNEMLKSSQT</sequence>
<proteinExistence type="predicted"/>
<feature type="region of interest" description="Disordered" evidence="1">
    <location>
        <begin position="1"/>
        <end position="40"/>
    </location>
</feature>
<name>A0A6J8BW68_MYTCO</name>
<dbReference type="AlphaFoldDB" id="A0A6J8BW68"/>